<name>A0A937D427_9BURK</name>
<accession>A0A937D427</accession>
<dbReference type="AlphaFoldDB" id="A0A937D427"/>
<dbReference type="EMBL" id="JAEQNA010000004">
    <property type="protein sequence ID" value="MBL0421295.1"/>
    <property type="molecule type" value="Genomic_DNA"/>
</dbReference>
<proteinExistence type="predicted"/>
<dbReference type="Pfam" id="PF00403">
    <property type="entry name" value="HMA"/>
    <property type="match status" value="1"/>
</dbReference>
<dbReference type="Gene3D" id="3.30.70.100">
    <property type="match status" value="1"/>
</dbReference>
<dbReference type="CDD" id="cd00371">
    <property type="entry name" value="HMA"/>
    <property type="match status" value="1"/>
</dbReference>
<sequence length="64" mass="7013">MKQQFEVQGMTCGHCERAVTEAVKGLDPQAEVIIDRPAGKVEVQTGQPREAVAQAIREEGYTVQ</sequence>
<dbReference type="PROSITE" id="PS50846">
    <property type="entry name" value="HMA_2"/>
    <property type="match status" value="1"/>
</dbReference>
<dbReference type="InterPro" id="IPR006121">
    <property type="entry name" value="HMA_dom"/>
</dbReference>
<evidence type="ECO:0000313" key="3">
    <source>
        <dbReference type="Proteomes" id="UP000613011"/>
    </source>
</evidence>
<protein>
    <submittedName>
        <fullName evidence="2">Heavy-metal-associated domain-containing protein</fullName>
    </submittedName>
</protein>
<dbReference type="InterPro" id="IPR036163">
    <property type="entry name" value="HMA_dom_sf"/>
</dbReference>
<comment type="caution">
    <text evidence="2">The sequence shown here is derived from an EMBL/GenBank/DDBJ whole genome shotgun (WGS) entry which is preliminary data.</text>
</comment>
<dbReference type="Proteomes" id="UP000613011">
    <property type="component" value="Unassembled WGS sequence"/>
</dbReference>
<dbReference type="RefSeq" id="WP_201684364.1">
    <property type="nucleotide sequence ID" value="NZ_JAEQNA010000004.1"/>
</dbReference>
<gene>
    <name evidence="2" type="ORF">JI739_13125</name>
</gene>
<dbReference type="SUPFAM" id="SSF55008">
    <property type="entry name" value="HMA, heavy metal-associated domain"/>
    <property type="match status" value="1"/>
</dbReference>
<reference evidence="2" key="1">
    <citation type="submission" date="2021-01" db="EMBL/GenBank/DDBJ databases">
        <title>Ramlibacter sp. strain AW1 16S ribosomal RNA gene Genome sequencing and assembly.</title>
        <authorList>
            <person name="Kang M."/>
        </authorList>
    </citation>
    <scope>NUCLEOTIDE SEQUENCE</scope>
    <source>
        <strain evidence="2">AW1</strain>
    </source>
</reference>
<organism evidence="2 3">
    <name type="scientific">Ramlibacter aurantiacus</name>
    <dbReference type="NCBI Taxonomy" id="2801330"/>
    <lineage>
        <taxon>Bacteria</taxon>
        <taxon>Pseudomonadati</taxon>
        <taxon>Pseudomonadota</taxon>
        <taxon>Betaproteobacteria</taxon>
        <taxon>Burkholderiales</taxon>
        <taxon>Comamonadaceae</taxon>
        <taxon>Ramlibacter</taxon>
    </lineage>
</organism>
<dbReference type="GO" id="GO:0046872">
    <property type="term" value="F:metal ion binding"/>
    <property type="evidence" value="ECO:0007669"/>
    <property type="project" value="InterPro"/>
</dbReference>
<keyword evidence="3" id="KW-1185">Reference proteome</keyword>
<evidence type="ECO:0000259" key="1">
    <source>
        <dbReference type="PROSITE" id="PS50846"/>
    </source>
</evidence>
<feature type="domain" description="HMA" evidence="1">
    <location>
        <begin position="1"/>
        <end position="64"/>
    </location>
</feature>
<evidence type="ECO:0000313" key="2">
    <source>
        <dbReference type="EMBL" id="MBL0421295.1"/>
    </source>
</evidence>